<dbReference type="GO" id="GO:0017022">
    <property type="term" value="F:myosin binding"/>
    <property type="evidence" value="ECO:0007669"/>
    <property type="project" value="InterPro"/>
</dbReference>
<dbReference type="PANTHER" id="PTHR31448:SF3">
    <property type="entry name" value="MYOSIN-BINDING PROTEIN 2"/>
    <property type="match status" value="1"/>
</dbReference>
<sequence>MAANKFATMLHRNTNKITLILVYTLLEWILIILLLLNSLFSFLIIKFADYFGLKTPCLWCSRLDHLLEPGKNKNSHRDLVCETHANEISKLGYCSNHQKLAESQDMCEDCSSQPDCEEWSKKFAFFPWMKQIGVIQGGDEKVIQNGDENLNCSCCGMKLNKFYPPCILIKPSWEVLDYTQKQSLTMEAGVDAQTEEGDHSDQSRSDFIIDQHEDEEAIEVNREDNTIFDVDGGCKRREDEAEEHSACSVCDYGCKEIVANEDDKVDRVIEEQEPIKEDNLNVSMDDQPRDHQTFIQASCDNGLSPEILPQHLEFYIDQDDCRLVLVDLIDSPTATENQSHKKYKVEDQETVVMKMLYWILACVSRHKPNRSWRVGAVQKSQ</sequence>
<keyword evidence="1" id="KW-0812">Transmembrane</keyword>
<dbReference type="InterPro" id="IPR039306">
    <property type="entry name" value="MYOB"/>
</dbReference>
<evidence type="ECO:0000313" key="2">
    <source>
        <dbReference type="EMBL" id="BBG94572.1"/>
    </source>
</evidence>
<proteinExistence type="predicted"/>
<organism evidence="2">
    <name type="scientific">Prunus dulcis</name>
    <name type="common">Almond</name>
    <name type="synonym">Amygdalus dulcis</name>
    <dbReference type="NCBI Taxonomy" id="3755"/>
    <lineage>
        <taxon>Eukaryota</taxon>
        <taxon>Viridiplantae</taxon>
        <taxon>Streptophyta</taxon>
        <taxon>Embryophyta</taxon>
        <taxon>Tracheophyta</taxon>
        <taxon>Spermatophyta</taxon>
        <taxon>Magnoliopsida</taxon>
        <taxon>eudicotyledons</taxon>
        <taxon>Gunneridae</taxon>
        <taxon>Pentapetalae</taxon>
        <taxon>rosids</taxon>
        <taxon>fabids</taxon>
        <taxon>Rosales</taxon>
        <taxon>Rosaceae</taxon>
        <taxon>Amygdaloideae</taxon>
        <taxon>Amygdaleae</taxon>
        <taxon>Prunus</taxon>
    </lineage>
</organism>
<dbReference type="AlphaFoldDB" id="A0A4Y1QRS5"/>
<keyword evidence="1" id="KW-0472">Membrane</keyword>
<dbReference type="PANTHER" id="PTHR31448">
    <property type="entry name" value="MYOSIN-BINDING PROTEIN 2"/>
    <property type="match status" value="1"/>
</dbReference>
<dbReference type="EMBL" id="AP019297">
    <property type="protein sequence ID" value="BBG94572.1"/>
    <property type="molecule type" value="Genomic_DNA"/>
</dbReference>
<reference evidence="2" key="1">
    <citation type="journal article" date="2019" name="Science">
        <title>Mutation of a bHLH transcription factor allowed almond domestication.</title>
        <authorList>
            <person name="Sanchez-Perez R."/>
            <person name="Pavan S."/>
            <person name="Mazzeo R."/>
            <person name="Moldovan C."/>
            <person name="Aiese Cigliano R."/>
            <person name="Del Cueto J."/>
            <person name="Ricciardi F."/>
            <person name="Lotti C."/>
            <person name="Ricciardi L."/>
            <person name="Dicenta F."/>
            <person name="Lopez-Marques R.L."/>
            <person name="Lindberg Moller B."/>
        </authorList>
    </citation>
    <scope>NUCLEOTIDE SEQUENCE</scope>
</reference>
<name>A0A4Y1QRS5_PRUDU</name>
<protein>
    <submittedName>
        <fullName evidence="2">Uncharacterized protein</fullName>
    </submittedName>
</protein>
<evidence type="ECO:0000256" key="1">
    <source>
        <dbReference type="SAM" id="Phobius"/>
    </source>
</evidence>
<accession>A0A4Y1QRS5</accession>
<keyword evidence="1" id="KW-1133">Transmembrane helix</keyword>
<gene>
    <name evidence="2" type="ORF">Prudu_002889</name>
</gene>
<feature type="transmembrane region" description="Helical" evidence="1">
    <location>
        <begin position="20"/>
        <end position="45"/>
    </location>
</feature>